<comment type="caution">
    <text evidence="8">The sequence shown here is derived from an EMBL/GenBank/DDBJ whole genome shotgun (WGS) entry which is preliminary data.</text>
</comment>
<dbReference type="PANTHER" id="PTHR43791">
    <property type="entry name" value="PERMEASE-RELATED"/>
    <property type="match status" value="1"/>
</dbReference>
<evidence type="ECO:0000256" key="4">
    <source>
        <dbReference type="ARBA" id="ARBA00022989"/>
    </source>
</evidence>
<organism evidence="8 9">
    <name type="scientific">Phyllosticta citrichinensis</name>
    <dbReference type="NCBI Taxonomy" id="1130410"/>
    <lineage>
        <taxon>Eukaryota</taxon>
        <taxon>Fungi</taxon>
        <taxon>Dikarya</taxon>
        <taxon>Ascomycota</taxon>
        <taxon>Pezizomycotina</taxon>
        <taxon>Dothideomycetes</taxon>
        <taxon>Dothideomycetes incertae sedis</taxon>
        <taxon>Botryosphaeriales</taxon>
        <taxon>Phyllostictaceae</taxon>
        <taxon>Phyllosticta</taxon>
    </lineage>
</organism>
<keyword evidence="9" id="KW-1185">Reference proteome</keyword>
<dbReference type="PANTHER" id="PTHR43791:SF21">
    <property type="entry name" value="MAJOR FACILITATOR SUPERFAMILY (MFS) PROFILE DOMAIN-CONTAINING PROTEIN"/>
    <property type="match status" value="1"/>
</dbReference>
<feature type="transmembrane region" description="Helical" evidence="7">
    <location>
        <begin position="454"/>
        <end position="478"/>
    </location>
</feature>
<evidence type="ECO:0000256" key="7">
    <source>
        <dbReference type="SAM" id="Phobius"/>
    </source>
</evidence>
<dbReference type="InterPro" id="IPR011701">
    <property type="entry name" value="MFS"/>
</dbReference>
<feature type="transmembrane region" description="Helical" evidence="7">
    <location>
        <begin position="383"/>
        <end position="402"/>
    </location>
</feature>
<evidence type="ECO:0000256" key="3">
    <source>
        <dbReference type="ARBA" id="ARBA00022692"/>
    </source>
</evidence>
<feature type="transmembrane region" description="Helical" evidence="7">
    <location>
        <begin position="52"/>
        <end position="69"/>
    </location>
</feature>
<feature type="transmembrane region" description="Helical" evidence="7">
    <location>
        <begin position="183"/>
        <end position="204"/>
    </location>
</feature>
<protein>
    <submittedName>
        <fullName evidence="8">Major facilitator superfamily domain-containing protein</fullName>
    </submittedName>
</protein>
<feature type="transmembrane region" description="Helical" evidence="7">
    <location>
        <begin position="346"/>
        <end position="371"/>
    </location>
</feature>
<proteinExistence type="predicted"/>
<keyword evidence="2" id="KW-0813">Transport</keyword>
<feature type="transmembrane region" description="Helical" evidence="7">
    <location>
        <begin position="123"/>
        <end position="141"/>
    </location>
</feature>
<feature type="region of interest" description="Disordered" evidence="6">
    <location>
        <begin position="1"/>
        <end position="37"/>
    </location>
</feature>
<accession>A0ABR1XGV1</accession>
<keyword evidence="5 7" id="KW-0472">Membrane</keyword>
<keyword evidence="3 7" id="KW-0812">Transmembrane</keyword>
<evidence type="ECO:0000256" key="5">
    <source>
        <dbReference type="ARBA" id="ARBA00023136"/>
    </source>
</evidence>
<gene>
    <name evidence="8" type="ORF">IWX90DRAFT_78742</name>
</gene>
<feature type="transmembrane region" description="Helical" evidence="7">
    <location>
        <begin position="523"/>
        <end position="545"/>
    </location>
</feature>
<evidence type="ECO:0000256" key="6">
    <source>
        <dbReference type="SAM" id="MobiDB-lite"/>
    </source>
</evidence>
<feature type="transmembrane region" description="Helical" evidence="7">
    <location>
        <begin position="93"/>
        <end position="111"/>
    </location>
</feature>
<feature type="transmembrane region" description="Helical" evidence="7">
    <location>
        <begin position="414"/>
        <end position="434"/>
    </location>
</feature>
<feature type="transmembrane region" description="Helical" evidence="7">
    <location>
        <begin position="147"/>
        <end position="171"/>
    </location>
</feature>
<keyword evidence="4 7" id="KW-1133">Transmembrane helix</keyword>
<feature type="region of interest" description="Disordered" evidence="6">
    <location>
        <begin position="277"/>
        <end position="303"/>
    </location>
</feature>
<evidence type="ECO:0000256" key="2">
    <source>
        <dbReference type="ARBA" id="ARBA00022448"/>
    </source>
</evidence>
<name>A0ABR1XGV1_9PEZI</name>
<evidence type="ECO:0000313" key="9">
    <source>
        <dbReference type="Proteomes" id="UP001456524"/>
    </source>
</evidence>
<dbReference type="InterPro" id="IPR036259">
    <property type="entry name" value="MFS_trans_sf"/>
</dbReference>
<evidence type="ECO:0000256" key="1">
    <source>
        <dbReference type="ARBA" id="ARBA00004141"/>
    </source>
</evidence>
<feature type="transmembrane region" description="Helical" evidence="7">
    <location>
        <begin position="490"/>
        <end position="511"/>
    </location>
</feature>
<dbReference type="Proteomes" id="UP001456524">
    <property type="component" value="Unassembled WGS sequence"/>
</dbReference>
<feature type="compositionally biased region" description="Basic and acidic residues" evidence="6">
    <location>
        <begin position="1"/>
        <end position="25"/>
    </location>
</feature>
<dbReference type="Pfam" id="PF07690">
    <property type="entry name" value="MFS_1"/>
    <property type="match status" value="1"/>
</dbReference>
<sequence>MPNEEHELRSLSSDTHIDTDSHDSLDPTVTMPSDLRTDPDQHALNRRTVRKIDFFVLPWCALLFLFNALDKSNIGNAETAHFTDDIGIAKEDLNVAVGLFYFFFVSLQPVGAGLGRRYGMKRWVPGCMFLWGFCTALHVWVHSAWQLYILRIGIATLEAGFYPTTVTYLSLFYTRFEFGKRIAIFYGQAAVAGALGGLISWAVFKAFPGDKPGDLPSAVSSSSWHSWQILFILEGCATMITAFISFFWLPNRPKNAWFLSPEERDWAEERIRQDRDGEILQVRGKGSPSPTPDPEDVESTVEAQEAQGLLSQRSGPTFYAPSPANQVSDQGITVHDVLSTVLDWKIYYLLACNILSAVPATAFPIFLPIILSPLSTTPALANLLSAPPYVFGAITLFAFTAWSDRNRDRTKPILISLTIVLVGFAGTILLPSAPSPDATTTTADSELPPDPHALLRYLSLNVLLAGTFIASPLTVTWLTNNFPSPGKRALALGINGWGNVAGVIASALFAPTPLNRASGYRAAFAWSAALVAVAFAGFAAFRALLRRENETRARVVAAWSEHEIEEERCRGTGPLRLRSSASARRVDAALDAVEAWPLPGAARVAAWVREWRQAPRQGDERVTFAYEL</sequence>
<evidence type="ECO:0000313" key="8">
    <source>
        <dbReference type="EMBL" id="KAK8153791.1"/>
    </source>
</evidence>
<dbReference type="SUPFAM" id="SSF103473">
    <property type="entry name" value="MFS general substrate transporter"/>
    <property type="match status" value="1"/>
</dbReference>
<reference evidence="8 9" key="1">
    <citation type="journal article" date="2022" name="G3 (Bethesda)">
        <title>Enemy or ally: a genomic approach to elucidate the lifestyle of Phyllosticta citrichinaensis.</title>
        <authorList>
            <person name="Buijs V.A."/>
            <person name="Groenewald J.Z."/>
            <person name="Haridas S."/>
            <person name="LaButti K.M."/>
            <person name="Lipzen A."/>
            <person name="Martin F.M."/>
            <person name="Barry K."/>
            <person name="Grigoriev I.V."/>
            <person name="Crous P.W."/>
            <person name="Seidl M.F."/>
        </authorList>
    </citation>
    <scope>NUCLEOTIDE SEQUENCE [LARGE SCALE GENOMIC DNA]</scope>
    <source>
        <strain evidence="8 9">CBS 129764</strain>
    </source>
</reference>
<dbReference type="EMBL" id="JBBWUH010000012">
    <property type="protein sequence ID" value="KAK8153791.1"/>
    <property type="molecule type" value="Genomic_DNA"/>
</dbReference>
<feature type="transmembrane region" description="Helical" evidence="7">
    <location>
        <begin position="224"/>
        <end position="249"/>
    </location>
</feature>
<dbReference type="Gene3D" id="1.20.1250.20">
    <property type="entry name" value="MFS general substrate transporter like domains"/>
    <property type="match status" value="2"/>
</dbReference>
<comment type="subcellular location">
    <subcellularLocation>
        <location evidence="1">Membrane</location>
        <topology evidence="1">Multi-pass membrane protein</topology>
    </subcellularLocation>
</comment>